<reference evidence="7" key="1">
    <citation type="submission" date="2020-11" db="EMBL/GenBank/DDBJ databases">
        <authorList>
            <person name="Tran Van P."/>
        </authorList>
    </citation>
    <scope>NUCLEOTIDE SEQUENCE</scope>
</reference>
<keyword evidence="1" id="KW-0645">Protease</keyword>
<dbReference type="Gene3D" id="3.30.1640.30">
    <property type="match status" value="1"/>
</dbReference>
<dbReference type="GO" id="GO:0006508">
    <property type="term" value="P:proteolysis"/>
    <property type="evidence" value="ECO:0007669"/>
    <property type="project" value="UniProtKB-KW"/>
</dbReference>
<protein>
    <recommendedName>
        <fullName evidence="6">Clip domain-containing protein</fullName>
    </recommendedName>
</protein>
<dbReference type="EMBL" id="OD006898">
    <property type="protein sequence ID" value="CAD7413476.1"/>
    <property type="molecule type" value="Genomic_DNA"/>
</dbReference>
<proteinExistence type="predicted"/>
<keyword evidence="5" id="KW-1015">Disulfide bond</keyword>
<evidence type="ECO:0000256" key="3">
    <source>
        <dbReference type="ARBA" id="ARBA00022801"/>
    </source>
</evidence>
<evidence type="ECO:0000256" key="4">
    <source>
        <dbReference type="ARBA" id="ARBA00022825"/>
    </source>
</evidence>
<dbReference type="Pfam" id="PF10545">
    <property type="entry name" value="MADF_DNA_bdg"/>
    <property type="match status" value="1"/>
</dbReference>
<dbReference type="PANTHER" id="PTHR21505">
    <property type="entry name" value="MADF DOMAIN-CONTAINING PROTEIN-RELATED"/>
    <property type="match status" value="1"/>
</dbReference>
<evidence type="ECO:0000256" key="1">
    <source>
        <dbReference type="ARBA" id="ARBA00022670"/>
    </source>
</evidence>
<dbReference type="AlphaFoldDB" id="A0A7R9DEV6"/>
<dbReference type="PANTHER" id="PTHR21505:SF8">
    <property type="entry name" value="DPT-YFP REPRESSOR BY OVEREXPRESSION, ISOFORM D-RELATED"/>
    <property type="match status" value="1"/>
</dbReference>
<dbReference type="GO" id="GO:0008236">
    <property type="term" value="F:serine-type peptidase activity"/>
    <property type="evidence" value="ECO:0007669"/>
    <property type="project" value="UniProtKB-KW"/>
</dbReference>
<accession>A0A7R9DEV6</accession>
<dbReference type="InterPro" id="IPR038565">
    <property type="entry name" value="CLIP_sf"/>
</dbReference>
<gene>
    <name evidence="7" type="ORF">TPSB3V08_LOCUS9043</name>
</gene>
<name>A0A7R9DEV6_TIMPO</name>
<dbReference type="InterPro" id="IPR022700">
    <property type="entry name" value="CLIP"/>
</dbReference>
<evidence type="ECO:0000259" key="6">
    <source>
        <dbReference type="SMART" id="SM00680"/>
    </source>
</evidence>
<keyword evidence="4" id="KW-0720">Serine protease</keyword>
<dbReference type="InterPro" id="IPR006578">
    <property type="entry name" value="MADF-dom"/>
</dbReference>
<evidence type="ECO:0000313" key="7">
    <source>
        <dbReference type="EMBL" id="CAD7413476.1"/>
    </source>
</evidence>
<evidence type="ECO:0000256" key="5">
    <source>
        <dbReference type="ARBA" id="ARBA00023157"/>
    </source>
</evidence>
<keyword evidence="2" id="KW-0732">Signal</keyword>
<evidence type="ECO:0000256" key="2">
    <source>
        <dbReference type="ARBA" id="ARBA00022729"/>
    </source>
</evidence>
<feature type="domain" description="Clip" evidence="6">
    <location>
        <begin position="170"/>
        <end position="214"/>
    </location>
</feature>
<keyword evidence="3" id="KW-0378">Hydrolase</keyword>
<organism evidence="7">
    <name type="scientific">Timema poppense</name>
    <name type="common">Walking stick</name>
    <dbReference type="NCBI Taxonomy" id="170557"/>
    <lineage>
        <taxon>Eukaryota</taxon>
        <taxon>Metazoa</taxon>
        <taxon>Ecdysozoa</taxon>
        <taxon>Arthropoda</taxon>
        <taxon>Hexapoda</taxon>
        <taxon>Insecta</taxon>
        <taxon>Pterygota</taxon>
        <taxon>Neoptera</taxon>
        <taxon>Polyneoptera</taxon>
        <taxon>Phasmatodea</taxon>
        <taxon>Timematodea</taxon>
        <taxon>Timematoidea</taxon>
        <taxon>Timematidae</taxon>
        <taxon>Timema</taxon>
    </lineage>
</organism>
<sequence length="601" mass="67124">MAETTVAADNLLSASTLLPSSAACLLPGLSLCRNIDIGRKRIGPTSPMRKLPQDRLPNSYHRGALLGETPRTHLWWKNHSAAVVEPHIRSSVISEEGGSCGTCKVAKLALVSLWLRLLGTCLDDSVCSYKTIRCGTKPRTLFVYEEFTLRITLSINSASSCSGAIEGDPCTTVRGENGTCSLFKSCASALQDFEQGLQSYRCGFQGFDEVVCCKDGLPKLSKSEEDAYKHIGPNADVDSLKKRLTNIIKCYRRELKKVEQSQRSGAEEDYVPSLWYFEELDFLHDQDVQILVVSTIDLEQDEVGVDHAEEASENTLVTPTSYSCSHIRKKTARHMAGINNLLKEALGQLIKKVTKNKDDASVSAERIELVDQVGKEEVHLPPEANLGLMFLELKVYVWRGVLRTWHEQWVSTPAQNKLRSIRDGVSRWPSFRRKSRREEVFVTRIRVGHTSLTHGFLLRKDPPSVCEFCDAPLSVYHILVECREYASIRLALDFKACLNYAKELPLRVTLDIVGGSEANIGEFPHMIKVHAFHGSVVEPSSLTDIYSQLLTVLLPQQTQYMAGWDSDAIGFRHILDSPAKGYPHIPRLSFSLEDTPTSLPF</sequence>
<dbReference type="SMART" id="SM00680">
    <property type="entry name" value="CLIP"/>
    <property type="match status" value="1"/>
</dbReference>